<keyword evidence="3" id="KW-1185">Reference proteome</keyword>
<name>A0ABP7N8Y3_9BACT</name>
<sequence length="141" mass="15593">MFKNWPVWPFLLLCFLILTAMVVFVPEGTGRFLCAAVALVVFPIFPLVGGNFSFQKKGSSDKADENRLNNFALPVLLAIHLSFSVWWLVGVALVALWIWALTRKGEVGSYIPDVWPIVAVCLASIVTFAFALGAGVTYWLQ</sequence>
<proteinExistence type="predicted"/>
<dbReference type="EMBL" id="BAABDH010000041">
    <property type="protein sequence ID" value="GAA3940261.1"/>
    <property type="molecule type" value="Genomic_DNA"/>
</dbReference>
<accession>A0ABP7N8Y3</accession>
<evidence type="ECO:0000256" key="1">
    <source>
        <dbReference type="SAM" id="Phobius"/>
    </source>
</evidence>
<organism evidence="2 3">
    <name type="scientific">Hymenobacter algoricola</name>
    <dbReference type="NCBI Taxonomy" id="486267"/>
    <lineage>
        <taxon>Bacteria</taxon>
        <taxon>Pseudomonadati</taxon>
        <taxon>Bacteroidota</taxon>
        <taxon>Cytophagia</taxon>
        <taxon>Cytophagales</taxon>
        <taxon>Hymenobacteraceae</taxon>
        <taxon>Hymenobacter</taxon>
    </lineage>
</organism>
<keyword evidence="1" id="KW-1133">Transmembrane helix</keyword>
<protein>
    <submittedName>
        <fullName evidence="2">Uncharacterized protein</fullName>
    </submittedName>
</protein>
<keyword evidence="1" id="KW-0472">Membrane</keyword>
<evidence type="ECO:0000313" key="3">
    <source>
        <dbReference type="Proteomes" id="UP001499909"/>
    </source>
</evidence>
<feature type="transmembrane region" description="Helical" evidence="1">
    <location>
        <begin position="32"/>
        <end position="52"/>
    </location>
</feature>
<dbReference type="RefSeq" id="WP_345114384.1">
    <property type="nucleotide sequence ID" value="NZ_BAABDH010000041.1"/>
</dbReference>
<feature type="transmembrane region" description="Helical" evidence="1">
    <location>
        <begin position="114"/>
        <end position="140"/>
    </location>
</feature>
<comment type="caution">
    <text evidence="2">The sequence shown here is derived from an EMBL/GenBank/DDBJ whole genome shotgun (WGS) entry which is preliminary data.</text>
</comment>
<reference evidence="3" key="1">
    <citation type="journal article" date="2019" name="Int. J. Syst. Evol. Microbiol.">
        <title>The Global Catalogue of Microorganisms (GCM) 10K type strain sequencing project: providing services to taxonomists for standard genome sequencing and annotation.</title>
        <authorList>
            <consortium name="The Broad Institute Genomics Platform"/>
            <consortium name="The Broad Institute Genome Sequencing Center for Infectious Disease"/>
            <person name="Wu L."/>
            <person name="Ma J."/>
        </authorList>
    </citation>
    <scope>NUCLEOTIDE SEQUENCE [LARGE SCALE GENOMIC DNA]</scope>
    <source>
        <strain evidence="3">JCM 17214</strain>
    </source>
</reference>
<evidence type="ECO:0000313" key="2">
    <source>
        <dbReference type="EMBL" id="GAA3940261.1"/>
    </source>
</evidence>
<dbReference type="Proteomes" id="UP001499909">
    <property type="component" value="Unassembled WGS sequence"/>
</dbReference>
<keyword evidence="1" id="KW-0812">Transmembrane</keyword>
<feature type="transmembrane region" description="Helical" evidence="1">
    <location>
        <begin position="6"/>
        <end position="25"/>
    </location>
</feature>
<feature type="transmembrane region" description="Helical" evidence="1">
    <location>
        <begin position="72"/>
        <end position="102"/>
    </location>
</feature>
<gene>
    <name evidence="2" type="ORF">GCM10022406_25370</name>
</gene>